<dbReference type="SUPFAM" id="SSF48452">
    <property type="entry name" value="TPR-like"/>
    <property type="match status" value="1"/>
</dbReference>
<dbReference type="SMART" id="SM00028">
    <property type="entry name" value="TPR"/>
    <property type="match status" value="2"/>
</dbReference>
<evidence type="ECO:0000313" key="1">
    <source>
        <dbReference type="EMBL" id="KID56372.1"/>
    </source>
</evidence>
<dbReference type="InterPro" id="IPR019734">
    <property type="entry name" value="TPR_rpt"/>
</dbReference>
<sequence length="348" mass="39624">MFIAFWLSVVVVMSPSEMFMTLNKLKELNSKNPQQAAQVFRSVRLRLPKKPSRGLLELYLVGLESGVRVNDADVVQHIVSILEGESWRDTVEGAELDIATAVAIYHRRIFDYAYAETLNECAISYAADPKEFARVANNMAVVYRYSGQPKKAQNILKESLMLAEDREVVANIKNNLGNIYFDQEKYRHAQLMYIRAFRFHSEVGQAGYAAGTGLNLLNTQIFLGDWPSFERYQSSVALEVKHSGQQAFRLFYMWQSYLNDHVNKHALLDDDRVNALVESIPILLKSELGPSLSHYSGLFKNAVLQSKLDEQLTKTPDIKGMSEPNGIRIKLEKLCTTRIIAKKYFSNR</sequence>
<protein>
    <submittedName>
        <fullName evidence="1">Uncharacterized protein</fullName>
    </submittedName>
</protein>
<gene>
    <name evidence="1" type="ORF">JF50_19310</name>
</gene>
<dbReference type="RefSeq" id="WP_039610925.1">
    <property type="nucleotide sequence ID" value="NZ_JWIC01000007.1"/>
</dbReference>
<dbReference type="EMBL" id="JWIC01000007">
    <property type="protein sequence ID" value="KID56372.1"/>
    <property type="molecule type" value="Genomic_DNA"/>
</dbReference>
<dbReference type="Pfam" id="PF13424">
    <property type="entry name" value="TPR_12"/>
    <property type="match status" value="1"/>
</dbReference>
<accession>A0A0C1QMU1</accession>
<name>A0A0C1QMU1_9GAMM</name>
<dbReference type="Gene3D" id="1.25.40.10">
    <property type="entry name" value="Tetratricopeptide repeat domain"/>
    <property type="match status" value="1"/>
</dbReference>
<dbReference type="OrthoDB" id="6283701at2"/>
<comment type="caution">
    <text evidence="1">The sequence shown here is derived from an EMBL/GenBank/DDBJ whole genome shotgun (WGS) entry which is preliminary data.</text>
</comment>
<dbReference type="Proteomes" id="UP000031327">
    <property type="component" value="Unassembled WGS sequence"/>
</dbReference>
<organism evidence="1 2">
    <name type="scientific">Pseudoalteromonas luteoviolacea</name>
    <dbReference type="NCBI Taxonomy" id="43657"/>
    <lineage>
        <taxon>Bacteria</taxon>
        <taxon>Pseudomonadati</taxon>
        <taxon>Pseudomonadota</taxon>
        <taxon>Gammaproteobacteria</taxon>
        <taxon>Alteromonadales</taxon>
        <taxon>Pseudoalteromonadaceae</taxon>
        <taxon>Pseudoalteromonas</taxon>
    </lineage>
</organism>
<evidence type="ECO:0000313" key="2">
    <source>
        <dbReference type="Proteomes" id="UP000031327"/>
    </source>
</evidence>
<reference evidence="1 2" key="1">
    <citation type="submission" date="2014-12" db="EMBL/GenBank/DDBJ databases">
        <title>Draft Genome Sequence of Pseudoalteromonas luteoviolacea HI1.</title>
        <authorList>
            <person name="Asahina A.Y."/>
            <person name="Hadfield M.G."/>
        </authorList>
    </citation>
    <scope>NUCLEOTIDE SEQUENCE [LARGE SCALE GENOMIC DNA]</scope>
    <source>
        <strain evidence="1 2">HI1</strain>
    </source>
</reference>
<proteinExistence type="predicted"/>
<dbReference type="AlphaFoldDB" id="A0A0C1QMU1"/>
<dbReference type="InterPro" id="IPR011990">
    <property type="entry name" value="TPR-like_helical_dom_sf"/>
</dbReference>